<sequence length="340" mass="40707">MENSITPKSDFLLLTEILPHYKQLNYIYFTVREKLKLNYLDQLHVTDFYNQYNDIIAFDKSLLNFSLFIDKKSQLSIIKNLTTEIKKNIELYSNNKSFFDNIDIMDVCDEFLSGHRQRIKLMEEGAYRIFHELNGTKHELESESWKGNKIVGTLHEEVKQIQAKHEKYCSELDELYSLEYEDAKNASRYFKNIFGEVCQLNQSLLTCINYYFPDEYQSNTLNEVEYFKMDFVLLIYTEFNDQLFKKISIVDFYHNINLLPAQVRLEFAENEKERVVFYVYKLYNYLKKKKCKECVSWRNNICEILKIDMNFYRSKSTCVNSALEGSKSYNFKQKINQIIT</sequence>
<accession>E4T4T5</accession>
<reference evidence="1 2" key="2">
    <citation type="journal article" date="2011" name="Stand. Genomic Sci.">
        <title>Complete genome sequence of Paludibacter propionicigenes type strain (WB4).</title>
        <authorList>
            <person name="Gronow S."/>
            <person name="Munk C."/>
            <person name="Lapidus A."/>
            <person name="Nolan M."/>
            <person name="Lucas S."/>
            <person name="Hammon N."/>
            <person name="Deshpande S."/>
            <person name="Cheng J.F."/>
            <person name="Tapia R."/>
            <person name="Han C."/>
            <person name="Goodwin L."/>
            <person name="Pitluck S."/>
            <person name="Liolios K."/>
            <person name="Ivanova N."/>
            <person name="Mavromatis K."/>
            <person name="Mikhailova N."/>
            <person name="Pati A."/>
            <person name="Chen A."/>
            <person name="Palaniappan K."/>
            <person name="Land M."/>
            <person name="Hauser L."/>
            <person name="Chang Y.J."/>
            <person name="Jeffries C.D."/>
            <person name="Brambilla E."/>
            <person name="Rohde M."/>
            <person name="Goker M."/>
            <person name="Detter J.C."/>
            <person name="Woyke T."/>
            <person name="Bristow J."/>
            <person name="Eisen J.A."/>
            <person name="Markowitz V."/>
            <person name="Hugenholtz P."/>
            <person name="Kyrpides N.C."/>
            <person name="Klenk H.P."/>
        </authorList>
    </citation>
    <scope>NUCLEOTIDE SEQUENCE [LARGE SCALE GENOMIC DNA]</scope>
    <source>
        <strain evidence="2">DSM 17365 / JCM 13257 / WB4</strain>
    </source>
</reference>
<gene>
    <name evidence="1" type="ordered locus">Palpr_1584</name>
</gene>
<dbReference type="eggNOG" id="ENOG5032Y21">
    <property type="taxonomic scope" value="Bacteria"/>
</dbReference>
<dbReference type="AlphaFoldDB" id="E4T4T5"/>
<dbReference type="OrthoDB" id="1066058at2"/>
<keyword evidence="2" id="KW-1185">Reference proteome</keyword>
<dbReference type="EMBL" id="CP002345">
    <property type="protein sequence ID" value="ADQ79729.1"/>
    <property type="molecule type" value="Genomic_DNA"/>
</dbReference>
<dbReference type="STRING" id="694427.Palpr_1584"/>
<dbReference type="KEGG" id="ppn:Palpr_1584"/>
<reference key="1">
    <citation type="submission" date="2010-11" db="EMBL/GenBank/DDBJ databases">
        <title>The complete genome of Paludibacter propionicigenes DSM 17365.</title>
        <authorList>
            <consortium name="US DOE Joint Genome Institute (JGI-PGF)"/>
            <person name="Lucas S."/>
            <person name="Copeland A."/>
            <person name="Lapidus A."/>
            <person name="Bruce D."/>
            <person name="Goodwin L."/>
            <person name="Pitluck S."/>
            <person name="Kyrpides N."/>
            <person name="Mavromatis K."/>
            <person name="Ivanova N."/>
            <person name="Munk A.C."/>
            <person name="Brettin T."/>
            <person name="Detter J.C."/>
            <person name="Han C."/>
            <person name="Tapia R."/>
            <person name="Land M."/>
            <person name="Hauser L."/>
            <person name="Markowitz V."/>
            <person name="Cheng J.-F."/>
            <person name="Hugenholtz P."/>
            <person name="Woyke T."/>
            <person name="Wu D."/>
            <person name="Gronow S."/>
            <person name="Wellnitz S."/>
            <person name="Brambilla E."/>
            <person name="Klenk H.-P."/>
            <person name="Eisen J.A."/>
        </authorList>
    </citation>
    <scope>NUCLEOTIDE SEQUENCE</scope>
    <source>
        <strain>WB4</strain>
    </source>
</reference>
<evidence type="ECO:0000313" key="2">
    <source>
        <dbReference type="Proteomes" id="UP000008718"/>
    </source>
</evidence>
<protein>
    <submittedName>
        <fullName evidence="1">Uncharacterized protein</fullName>
    </submittedName>
</protein>
<dbReference type="Proteomes" id="UP000008718">
    <property type="component" value="Chromosome"/>
</dbReference>
<evidence type="ECO:0000313" key="1">
    <source>
        <dbReference type="EMBL" id="ADQ79729.1"/>
    </source>
</evidence>
<name>E4T4T5_PALPW</name>
<dbReference type="RefSeq" id="WP_013445098.1">
    <property type="nucleotide sequence ID" value="NC_014734.1"/>
</dbReference>
<proteinExistence type="predicted"/>
<organism evidence="1 2">
    <name type="scientific">Paludibacter propionicigenes (strain DSM 17365 / JCM 13257 / WB4)</name>
    <dbReference type="NCBI Taxonomy" id="694427"/>
    <lineage>
        <taxon>Bacteria</taxon>
        <taxon>Pseudomonadati</taxon>
        <taxon>Bacteroidota</taxon>
        <taxon>Bacteroidia</taxon>
        <taxon>Bacteroidales</taxon>
        <taxon>Paludibacteraceae</taxon>
        <taxon>Paludibacter</taxon>
    </lineage>
</organism>
<dbReference type="HOGENOM" id="CLU_818460_0_0_10"/>